<sequence>MAFVPPPFPIPNPFEHWQAGHPNDDNMPGGFDVVPLEEVHLHDQFHVPTQQSRFLLAGYNIVRYYSEQAPAWFWGNGVVACNRARLLAHNAIDNGPVDIDIWNIWHNIFLSTVAWRSSMLNVTCGAWWGVGGHAMAEQLWNAIRNGDGMLHDLWVNAQNGVVGRGPYGGPPLVFGVLVRHPHPDDDEEADEDDLNVGVLFNAAFNPLHALRILQALEQSEAGWAQGVKPLLSSLPRTKTLDGEWGIIYSRVDFT</sequence>
<protein>
    <submittedName>
        <fullName evidence="1">Uncharacterized protein</fullName>
    </submittedName>
</protein>
<name>A0AAN6JX83_9BASI</name>
<proteinExistence type="predicted"/>
<dbReference type="AlphaFoldDB" id="A0AAN6JX83"/>
<evidence type="ECO:0000313" key="2">
    <source>
        <dbReference type="Proteomes" id="UP001176517"/>
    </source>
</evidence>
<gene>
    <name evidence="1" type="ORF">OC846_004200</name>
</gene>
<reference evidence="1" key="1">
    <citation type="journal article" date="2023" name="PhytoFront">
        <title>Draft Genome Resources of Seven Strains of Tilletia horrida, Causal Agent of Kernel Smut of Rice.</title>
        <authorList>
            <person name="Khanal S."/>
            <person name="Antony Babu S."/>
            <person name="Zhou X.G."/>
        </authorList>
    </citation>
    <scope>NUCLEOTIDE SEQUENCE</scope>
    <source>
        <strain evidence="1">TX6</strain>
    </source>
</reference>
<accession>A0AAN6JX83</accession>
<organism evidence="1 2">
    <name type="scientific">Tilletia horrida</name>
    <dbReference type="NCBI Taxonomy" id="155126"/>
    <lineage>
        <taxon>Eukaryota</taxon>
        <taxon>Fungi</taxon>
        <taxon>Dikarya</taxon>
        <taxon>Basidiomycota</taxon>
        <taxon>Ustilaginomycotina</taxon>
        <taxon>Exobasidiomycetes</taxon>
        <taxon>Tilletiales</taxon>
        <taxon>Tilletiaceae</taxon>
        <taxon>Tilletia</taxon>
    </lineage>
</organism>
<keyword evidence="2" id="KW-1185">Reference proteome</keyword>
<evidence type="ECO:0000313" key="1">
    <source>
        <dbReference type="EMBL" id="KAK0549179.1"/>
    </source>
</evidence>
<dbReference type="Proteomes" id="UP001176517">
    <property type="component" value="Unassembled WGS sequence"/>
</dbReference>
<comment type="caution">
    <text evidence="1">The sequence shown here is derived from an EMBL/GenBank/DDBJ whole genome shotgun (WGS) entry which is preliminary data.</text>
</comment>
<dbReference type="EMBL" id="JAPDMZ010000119">
    <property type="protein sequence ID" value="KAK0549179.1"/>
    <property type="molecule type" value="Genomic_DNA"/>
</dbReference>